<protein>
    <recommendedName>
        <fullName evidence="3">DUF4283 domain-containing protein</fullName>
    </recommendedName>
</protein>
<evidence type="ECO:0008006" key="3">
    <source>
        <dbReference type="Google" id="ProtNLM"/>
    </source>
</evidence>
<feature type="compositionally biased region" description="Basic and acidic residues" evidence="1">
    <location>
        <begin position="97"/>
        <end position="112"/>
    </location>
</feature>
<accession>A0A6N2AEM9</accession>
<evidence type="ECO:0000313" key="2">
    <source>
        <dbReference type="EMBL" id="TMW80922.1"/>
    </source>
</evidence>
<dbReference type="EMBL" id="RXGB01034830">
    <property type="protein sequence ID" value="TMW80922.1"/>
    <property type="molecule type" value="Genomic_DNA"/>
</dbReference>
<dbReference type="PANTHER" id="PTHR33233:SF14">
    <property type="entry name" value="ENDONUCLEASE_EXONUCLEASE_PHOSPHATASE"/>
    <property type="match status" value="1"/>
</dbReference>
<sequence length="169" mass="19624">MLIEVNVTKSIPQQITVMDPNGRTFMQEVVKEWKPQYCDKCQKIGHQCQSIKLEELPKKRKPWKKVTQTWQYKGPIQQQERKDDQRKMSVVDENSAQEEKQEIDKGREQEIKQTPELNIRTHIGSKHLDFSLSNFPMLSAISIRNGFESLRNSKLASLPIDRGGALKTC</sequence>
<proteinExistence type="predicted"/>
<feature type="compositionally biased region" description="Basic and acidic residues" evidence="1">
    <location>
        <begin position="79"/>
        <end position="90"/>
    </location>
</feature>
<evidence type="ECO:0000256" key="1">
    <source>
        <dbReference type="SAM" id="MobiDB-lite"/>
    </source>
</evidence>
<reference evidence="2" key="1">
    <citation type="submission" date="2019-05" db="EMBL/GenBank/DDBJ databases">
        <title>The de novo reference genome and transcriptome assemblies of the wild tomato species Solanum chilense.</title>
        <authorList>
            <person name="Stam R."/>
            <person name="Nosenko T."/>
            <person name="Hoerger A.C."/>
            <person name="Stephan W."/>
            <person name="Seidel M.A."/>
            <person name="Kuhn J.M.M."/>
            <person name="Haberer G."/>
            <person name="Tellier A."/>
        </authorList>
    </citation>
    <scope>NUCLEOTIDE SEQUENCE</scope>
    <source>
        <tissue evidence="2">Mature leaves</tissue>
    </source>
</reference>
<dbReference type="AlphaFoldDB" id="A0A6N2AEM9"/>
<gene>
    <name evidence="2" type="ORF">EJD97_013584</name>
</gene>
<feature type="region of interest" description="Disordered" evidence="1">
    <location>
        <begin position="64"/>
        <end position="112"/>
    </location>
</feature>
<comment type="caution">
    <text evidence="2">The sequence shown here is derived from an EMBL/GenBank/DDBJ whole genome shotgun (WGS) entry which is preliminary data.</text>
</comment>
<name>A0A6N2AEM9_SOLCI</name>
<dbReference type="PANTHER" id="PTHR33233">
    <property type="entry name" value="ENDONUCLEASE/EXONUCLEASE/PHOSPHATASE"/>
    <property type="match status" value="1"/>
</dbReference>
<organism evidence="2">
    <name type="scientific">Solanum chilense</name>
    <name type="common">Tomato</name>
    <name type="synonym">Lycopersicon chilense</name>
    <dbReference type="NCBI Taxonomy" id="4083"/>
    <lineage>
        <taxon>Eukaryota</taxon>
        <taxon>Viridiplantae</taxon>
        <taxon>Streptophyta</taxon>
        <taxon>Embryophyta</taxon>
        <taxon>Tracheophyta</taxon>
        <taxon>Spermatophyta</taxon>
        <taxon>Magnoliopsida</taxon>
        <taxon>eudicotyledons</taxon>
        <taxon>Gunneridae</taxon>
        <taxon>Pentapetalae</taxon>
        <taxon>asterids</taxon>
        <taxon>lamiids</taxon>
        <taxon>Solanales</taxon>
        <taxon>Solanaceae</taxon>
        <taxon>Solanoideae</taxon>
        <taxon>Solaneae</taxon>
        <taxon>Solanum</taxon>
        <taxon>Solanum subgen. Lycopersicon</taxon>
    </lineage>
</organism>